<evidence type="ECO:0000256" key="8">
    <source>
        <dbReference type="ARBA" id="ARBA00023157"/>
    </source>
</evidence>
<evidence type="ECO:0000256" key="5">
    <source>
        <dbReference type="ARBA" id="ARBA00022827"/>
    </source>
</evidence>
<dbReference type="GO" id="GO:0005737">
    <property type="term" value="C:cytoplasm"/>
    <property type="evidence" value="ECO:0007669"/>
    <property type="project" value="UniProtKB-ARBA"/>
</dbReference>
<comment type="cofactor">
    <cofactor evidence="12 14">
        <name>FAD</name>
        <dbReference type="ChEBI" id="CHEBI:57692"/>
    </cofactor>
    <text evidence="12 14">Binds 1 FAD per subunit.</text>
</comment>
<dbReference type="GO" id="GO:0006103">
    <property type="term" value="P:2-oxoglutarate metabolic process"/>
    <property type="evidence" value="ECO:0007669"/>
    <property type="project" value="TreeGrafter"/>
</dbReference>
<dbReference type="InterPro" id="IPR023753">
    <property type="entry name" value="FAD/NAD-binding_dom"/>
</dbReference>
<feature type="active site" description="Proton acceptor" evidence="11">
    <location>
        <position position="439"/>
    </location>
</feature>
<dbReference type="NCBIfam" id="TIGR01350">
    <property type="entry name" value="lipoamide_DH"/>
    <property type="match status" value="1"/>
</dbReference>
<evidence type="ECO:0000256" key="13">
    <source>
        <dbReference type="PIRSR" id="PIRSR000350-4"/>
    </source>
</evidence>
<dbReference type="PRINTS" id="PR00368">
    <property type="entry name" value="FADPNR"/>
</dbReference>
<dbReference type="Pfam" id="PF07992">
    <property type="entry name" value="Pyr_redox_2"/>
    <property type="match status" value="1"/>
</dbReference>
<protein>
    <recommendedName>
        <fullName evidence="3 14">Dihydrolipoyl dehydrogenase</fullName>
        <ecNumber evidence="2 14">1.8.1.4</ecNumber>
    </recommendedName>
</protein>
<dbReference type="InterPro" id="IPR001100">
    <property type="entry name" value="Pyr_nuc-diS_OxRdtase"/>
</dbReference>
<feature type="binding site" evidence="12">
    <location>
        <position position="200"/>
    </location>
    <ligand>
        <name>NAD(+)</name>
        <dbReference type="ChEBI" id="CHEBI:57540"/>
    </ligand>
</feature>
<dbReference type="PIRSF" id="PIRSF000350">
    <property type="entry name" value="Mercury_reductase_MerA"/>
    <property type="match status" value="1"/>
</dbReference>
<evidence type="ECO:0000256" key="1">
    <source>
        <dbReference type="ARBA" id="ARBA00007532"/>
    </source>
</evidence>
<dbReference type="EC" id="1.8.1.4" evidence="2 14"/>
<evidence type="ECO:0000256" key="12">
    <source>
        <dbReference type="PIRSR" id="PIRSR000350-3"/>
    </source>
</evidence>
<evidence type="ECO:0000313" key="17">
    <source>
        <dbReference type="EMBL" id="SNV03403.1"/>
    </source>
</evidence>
<organism evidence="17 18">
    <name type="scientific">Megamonas hypermegale</name>
    <dbReference type="NCBI Taxonomy" id="158847"/>
    <lineage>
        <taxon>Bacteria</taxon>
        <taxon>Bacillati</taxon>
        <taxon>Bacillota</taxon>
        <taxon>Negativicutes</taxon>
        <taxon>Selenomonadales</taxon>
        <taxon>Selenomonadaceae</taxon>
        <taxon>Megamonas</taxon>
    </lineage>
</organism>
<dbReference type="Gene3D" id="3.30.390.30">
    <property type="match status" value="1"/>
</dbReference>
<evidence type="ECO:0000256" key="7">
    <source>
        <dbReference type="ARBA" id="ARBA00023027"/>
    </source>
</evidence>
<feature type="binding site" evidence="12">
    <location>
        <begin position="177"/>
        <end position="184"/>
    </location>
    <ligand>
        <name>NAD(+)</name>
        <dbReference type="ChEBI" id="CHEBI:57540"/>
    </ligand>
</feature>
<accession>A0A239U355</accession>
<evidence type="ECO:0000256" key="4">
    <source>
        <dbReference type="ARBA" id="ARBA00022630"/>
    </source>
</evidence>
<comment type="similarity">
    <text evidence="1 14">Belongs to the class-I pyridine nucleotide-disulfide oxidoreductase family.</text>
</comment>
<dbReference type="AlphaFoldDB" id="A0A239U355"/>
<dbReference type="InterPro" id="IPR016156">
    <property type="entry name" value="FAD/NAD-linked_Rdtase_dimer_sf"/>
</dbReference>
<dbReference type="InterPro" id="IPR012999">
    <property type="entry name" value="Pyr_OxRdtase_I_AS"/>
</dbReference>
<feature type="binding site" evidence="12">
    <location>
        <position position="114"/>
    </location>
    <ligand>
        <name>FAD</name>
        <dbReference type="ChEBI" id="CHEBI:57692"/>
    </ligand>
</feature>
<feature type="disulfide bond" description="Redox-active" evidence="13">
    <location>
        <begin position="41"/>
        <end position="46"/>
    </location>
</feature>
<keyword evidence="7 12" id="KW-0520">NAD</keyword>
<dbReference type="EMBL" id="LT906446">
    <property type="protein sequence ID" value="SNV03403.1"/>
    <property type="molecule type" value="Genomic_DNA"/>
</dbReference>
<reference evidence="17 18" key="1">
    <citation type="submission" date="2017-06" db="EMBL/GenBank/DDBJ databases">
        <authorList>
            <consortium name="Pathogen Informatics"/>
        </authorList>
    </citation>
    <scope>NUCLEOTIDE SEQUENCE [LARGE SCALE GENOMIC DNA]</scope>
    <source>
        <strain evidence="17 18">NCTC10570</strain>
    </source>
</reference>
<keyword evidence="5 12" id="KW-0274">FAD</keyword>
<dbReference type="PANTHER" id="PTHR22912:SF151">
    <property type="entry name" value="DIHYDROLIPOYL DEHYDROGENASE, MITOCHONDRIAL"/>
    <property type="match status" value="1"/>
</dbReference>
<sequence>MEKFDLAIIGAGPAGYEAADFAAKNGLKTVLIEKDNLGGTCLNSGCIPTKTLLHTADLYHDVVAQAEKIGLSYSEFNYDMVKMQQRKEEVLSTLRDGIAKLMKMRKVTVLSGVGKVIDEHKISVTKDDDVQIIEADKILLTTGSVPAIPPIEGAQYAMTSDDLLNSDKAYDNLIIIGGGVIGIEFASLYTALGKKVIIIEALDRILANMDKEFAQSLKMLLTKKGTQIHVKSMVTKLEKQDGEFICYYTEKDKQQMAKADCILMAVGRRAYSKNLFDENFAVEMDRGKIKVNEFYQTSVSNIYAAGDVIGGIQLAHTATAEAINAVCHMLGKDMIYETSLIPSCVYTNPEIASVGMTADEAKKIGKKVISLKYPMGANGKTVLSLQERSFVKVIVEAETNRILGAQMMCARATDMISQFTQSIANKMTLADMKKVIYPHPTFSESIGKVIE</sequence>
<dbReference type="eggNOG" id="COG1249">
    <property type="taxonomic scope" value="Bacteria"/>
</dbReference>
<keyword evidence="12" id="KW-0547">Nucleotide-binding</keyword>
<proteinExistence type="inferred from homology"/>
<dbReference type="PROSITE" id="PS00076">
    <property type="entry name" value="PYRIDINE_REDOX_1"/>
    <property type="match status" value="1"/>
</dbReference>
<name>A0A239U355_9FIRM</name>
<comment type="miscellaneous">
    <text evidence="14">The active site is a redox-active disulfide bond.</text>
</comment>
<dbReference type="SUPFAM" id="SSF51905">
    <property type="entry name" value="FAD/NAD(P)-binding domain"/>
    <property type="match status" value="1"/>
</dbReference>
<dbReference type="FunFam" id="3.30.390.30:FF:000001">
    <property type="entry name" value="Dihydrolipoyl dehydrogenase"/>
    <property type="match status" value="1"/>
</dbReference>
<dbReference type="GeneID" id="78507759"/>
<feature type="binding site" evidence="12">
    <location>
        <position position="50"/>
    </location>
    <ligand>
        <name>FAD</name>
        <dbReference type="ChEBI" id="CHEBI:57692"/>
    </ligand>
</feature>
<gene>
    <name evidence="17" type="primary">lpdG</name>
    <name evidence="17" type="ORF">SAMEA4364220_01769</name>
</gene>
<feature type="domain" description="Pyridine nucleotide-disulphide oxidoreductase dimerisation" evidence="15">
    <location>
        <begin position="341"/>
        <end position="448"/>
    </location>
</feature>
<dbReference type="RefSeq" id="WP_027890056.1">
    <property type="nucleotide sequence ID" value="NZ_LT906446.1"/>
</dbReference>
<evidence type="ECO:0000256" key="14">
    <source>
        <dbReference type="RuleBase" id="RU003692"/>
    </source>
</evidence>
<feature type="binding site" evidence="12">
    <location>
        <position position="267"/>
    </location>
    <ligand>
        <name>NAD(+)</name>
        <dbReference type="ChEBI" id="CHEBI:57540"/>
    </ligand>
</feature>
<keyword evidence="8" id="KW-1015">Disulfide bond</keyword>
<evidence type="ECO:0000256" key="9">
    <source>
        <dbReference type="ARBA" id="ARBA00023284"/>
    </source>
</evidence>
<dbReference type="Proteomes" id="UP000215383">
    <property type="component" value="Chromosome 1"/>
</dbReference>
<dbReference type="Pfam" id="PF02852">
    <property type="entry name" value="Pyr_redox_dim"/>
    <property type="match status" value="1"/>
</dbReference>
<feature type="binding site" evidence="12">
    <location>
        <position position="307"/>
    </location>
    <ligand>
        <name>FAD</name>
        <dbReference type="ChEBI" id="CHEBI:57692"/>
    </ligand>
</feature>
<dbReference type="PRINTS" id="PR00411">
    <property type="entry name" value="PNDRDTASEI"/>
</dbReference>
<keyword evidence="6 14" id="KW-0560">Oxidoreductase</keyword>
<dbReference type="InterPro" id="IPR036188">
    <property type="entry name" value="FAD/NAD-bd_sf"/>
</dbReference>
<dbReference type="GO" id="GO:0004148">
    <property type="term" value="F:dihydrolipoyl dehydrogenase (NADH) activity"/>
    <property type="evidence" value="ECO:0007669"/>
    <property type="project" value="UniProtKB-EC"/>
</dbReference>
<evidence type="ECO:0000256" key="11">
    <source>
        <dbReference type="PIRSR" id="PIRSR000350-2"/>
    </source>
</evidence>
<comment type="catalytic activity">
    <reaction evidence="10 14">
        <text>N(6)-[(R)-dihydrolipoyl]-L-lysyl-[protein] + NAD(+) = N(6)-[(R)-lipoyl]-L-lysyl-[protein] + NADH + H(+)</text>
        <dbReference type="Rhea" id="RHEA:15045"/>
        <dbReference type="Rhea" id="RHEA-COMP:10474"/>
        <dbReference type="Rhea" id="RHEA-COMP:10475"/>
        <dbReference type="ChEBI" id="CHEBI:15378"/>
        <dbReference type="ChEBI" id="CHEBI:57540"/>
        <dbReference type="ChEBI" id="CHEBI:57945"/>
        <dbReference type="ChEBI" id="CHEBI:83099"/>
        <dbReference type="ChEBI" id="CHEBI:83100"/>
        <dbReference type="EC" id="1.8.1.4"/>
    </reaction>
</comment>
<feature type="binding site" evidence="12">
    <location>
        <begin position="142"/>
        <end position="144"/>
    </location>
    <ligand>
        <name>FAD</name>
        <dbReference type="ChEBI" id="CHEBI:57692"/>
    </ligand>
</feature>
<dbReference type="Gene3D" id="3.50.50.60">
    <property type="entry name" value="FAD/NAD(P)-binding domain"/>
    <property type="match status" value="2"/>
</dbReference>
<feature type="domain" description="FAD/NAD(P)-binding" evidence="16">
    <location>
        <begin position="4"/>
        <end position="322"/>
    </location>
</feature>
<dbReference type="PANTHER" id="PTHR22912">
    <property type="entry name" value="DISULFIDE OXIDOREDUCTASE"/>
    <property type="match status" value="1"/>
</dbReference>
<keyword evidence="18" id="KW-1185">Reference proteome</keyword>
<dbReference type="InterPro" id="IPR050151">
    <property type="entry name" value="Class-I_Pyr_Nuc-Dis_Oxidored"/>
</dbReference>
<evidence type="ECO:0000256" key="6">
    <source>
        <dbReference type="ARBA" id="ARBA00023002"/>
    </source>
</evidence>
<evidence type="ECO:0000256" key="10">
    <source>
        <dbReference type="ARBA" id="ARBA00049187"/>
    </source>
</evidence>
<keyword evidence="4 14" id="KW-0285">Flavoprotein</keyword>
<keyword evidence="9 14" id="KW-0676">Redox-active center</keyword>
<evidence type="ECO:0000256" key="2">
    <source>
        <dbReference type="ARBA" id="ARBA00012608"/>
    </source>
</evidence>
<dbReference type="InterPro" id="IPR004099">
    <property type="entry name" value="Pyr_nucl-diS_OxRdtase_dimer"/>
</dbReference>
<evidence type="ECO:0000259" key="16">
    <source>
        <dbReference type="Pfam" id="PF07992"/>
    </source>
</evidence>
<dbReference type="InterPro" id="IPR006258">
    <property type="entry name" value="Lipoamide_DH"/>
</dbReference>
<dbReference type="GO" id="GO:0050660">
    <property type="term" value="F:flavin adenine dinucleotide binding"/>
    <property type="evidence" value="ECO:0007669"/>
    <property type="project" value="InterPro"/>
</dbReference>
<dbReference type="SUPFAM" id="SSF55424">
    <property type="entry name" value="FAD/NAD-linked reductases, dimerisation (C-terminal) domain"/>
    <property type="match status" value="1"/>
</dbReference>
<evidence type="ECO:0000313" key="18">
    <source>
        <dbReference type="Proteomes" id="UP000215383"/>
    </source>
</evidence>
<evidence type="ECO:0000259" key="15">
    <source>
        <dbReference type="Pfam" id="PF02852"/>
    </source>
</evidence>
<evidence type="ECO:0000256" key="3">
    <source>
        <dbReference type="ARBA" id="ARBA00016961"/>
    </source>
</evidence>